<keyword evidence="3" id="KW-0862">Zinc</keyword>
<dbReference type="Pfam" id="PF01116">
    <property type="entry name" value="F_bP_aldolase"/>
    <property type="match status" value="1"/>
</dbReference>
<organism evidence="4 5">
    <name type="scientific">Pelosinus propionicus DSM 13327</name>
    <dbReference type="NCBI Taxonomy" id="1123291"/>
    <lineage>
        <taxon>Bacteria</taxon>
        <taxon>Bacillati</taxon>
        <taxon>Bacillota</taxon>
        <taxon>Negativicutes</taxon>
        <taxon>Selenomonadales</taxon>
        <taxon>Sporomusaceae</taxon>
        <taxon>Pelosinus</taxon>
    </lineage>
</organism>
<accession>A0A1I4LGH0</accession>
<gene>
    <name evidence="4" type="ORF">SAMN04490355_102447</name>
</gene>
<dbReference type="GO" id="GO:0016832">
    <property type="term" value="F:aldehyde-lyase activity"/>
    <property type="evidence" value="ECO:0007669"/>
    <property type="project" value="InterPro"/>
</dbReference>
<feature type="binding site" evidence="2">
    <location>
        <begin position="209"/>
        <end position="211"/>
    </location>
    <ligand>
        <name>dihydroxyacetone phosphate</name>
        <dbReference type="ChEBI" id="CHEBI:57642"/>
    </ligand>
</feature>
<dbReference type="NCBIfam" id="TIGR00167">
    <property type="entry name" value="cbbA"/>
    <property type="match status" value="1"/>
</dbReference>
<protein>
    <submittedName>
        <fullName evidence="4">Fructose-bisphosphate aldolase, class II</fullName>
    </submittedName>
</protein>
<dbReference type="STRING" id="1123291.SAMN04490355_102447"/>
<dbReference type="CDD" id="cd00947">
    <property type="entry name" value="TBP_aldolase_IIB"/>
    <property type="match status" value="1"/>
</dbReference>
<dbReference type="InterPro" id="IPR013785">
    <property type="entry name" value="Aldolase_TIM"/>
</dbReference>
<feature type="binding site" evidence="3">
    <location>
        <position position="82"/>
    </location>
    <ligand>
        <name>Zn(2+)</name>
        <dbReference type="ChEBI" id="CHEBI:29105"/>
        <label>1</label>
        <note>catalytic</note>
    </ligand>
</feature>
<feature type="binding site" evidence="3">
    <location>
        <position position="208"/>
    </location>
    <ligand>
        <name>Zn(2+)</name>
        <dbReference type="ChEBI" id="CHEBI:29105"/>
        <label>1</label>
        <note>catalytic</note>
    </ligand>
</feature>
<dbReference type="EMBL" id="FOTS01000024">
    <property type="protein sequence ID" value="SFL89707.1"/>
    <property type="molecule type" value="Genomic_DNA"/>
</dbReference>
<evidence type="ECO:0000313" key="4">
    <source>
        <dbReference type="EMBL" id="SFL89707.1"/>
    </source>
</evidence>
<sequence length="279" mass="30446">MLVNFKDILNEAYINHYAVGSFNGYNYETFKGIIDAGCETKTPVILAFGAKYLKNMSLETACAIAKSLGERSDLPVCLHLDHCSDLDTVFRAIRAGFGSVMYDGSALPFDENVNNTKLVCDIAHACGVSVEGELGCLAAGERSHEGAATDVEAYTDPALAEQFVDMTHVDALAISIGTVHGLYKAEPNIRIDILEAINKLLAIPLVLHGGSGLSEKDILCCIAKGIAKINVNTEISVYAVDKTKELLADQQPHFSELSLYQVRYVKDIVRKYISFFDQR</sequence>
<dbReference type="GO" id="GO:0005975">
    <property type="term" value="P:carbohydrate metabolic process"/>
    <property type="evidence" value="ECO:0007669"/>
    <property type="project" value="InterPro"/>
</dbReference>
<dbReference type="InterPro" id="IPR050246">
    <property type="entry name" value="Class_II_FBP_aldolase"/>
</dbReference>
<evidence type="ECO:0000256" key="1">
    <source>
        <dbReference type="PIRSR" id="PIRSR001359-1"/>
    </source>
</evidence>
<dbReference type="OrthoDB" id="9803995at2"/>
<dbReference type="GO" id="GO:0008270">
    <property type="term" value="F:zinc ion binding"/>
    <property type="evidence" value="ECO:0007669"/>
    <property type="project" value="InterPro"/>
</dbReference>
<dbReference type="PANTHER" id="PTHR30304:SF0">
    <property type="entry name" value="D-TAGATOSE-1,6-BISPHOSPHATE ALDOLASE SUBUNIT GATY-RELATED"/>
    <property type="match status" value="1"/>
</dbReference>
<evidence type="ECO:0000313" key="5">
    <source>
        <dbReference type="Proteomes" id="UP000199520"/>
    </source>
</evidence>
<dbReference type="PIRSF" id="PIRSF001359">
    <property type="entry name" value="F_bP_aldolase_II"/>
    <property type="match status" value="1"/>
</dbReference>
<name>A0A1I4LGH0_9FIRM</name>
<keyword evidence="3" id="KW-0479">Metal-binding</keyword>
<feature type="binding site" evidence="3">
    <location>
        <position position="180"/>
    </location>
    <ligand>
        <name>Zn(2+)</name>
        <dbReference type="ChEBI" id="CHEBI:29105"/>
        <label>1</label>
        <note>catalytic</note>
    </ligand>
</feature>
<feature type="binding site" evidence="2">
    <location>
        <position position="181"/>
    </location>
    <ligand>
        <name>dihydroxyacetone phosphate</name>
        <dbReference type="ChEBI" id="CHEBI:57642"/>
    </ligand>
</feature>
<evidence type="ECO:0000256" key="2">
    <source>
        <dbReference type="PIRSR" id="PIRSR001359-2"/>
    </source>
</evidence>
<evidence type="ECO:0000256" key="3">
    <source>
        <dbReference type="PIRSR" id="PIRSR001359-3"/>
    </source>
</evidence>
<dbReference type="RefSeq" id="WP_090938291.1">
    <property type="nucleotide sequence ID" value="NZ_FOTS01000024.1"/>
</dbReference>
<keyword evidence="5" id="KW-1185">Reference proteome</keyword>
<dbReference type="SUPFAM" id="SSF51569">
    <property type="entry name" value="Aldolase"/>
    <property type="match status" value="1"/>
</dbReference>
<dbReference type="PANTHER" id="PTHR30304">
    <property type="entry name" value="D-TAGATOSE-1,6-BISPHOSPHATE ALDOLASE"/>
    <property type="match status" value="1"/>
</dbReference>
<feature type="binding site" evidence="3">
    <location>
        <position position="103"/>
    </location>
    <ligand>
        <name>Zn(2+)</name>
        <dbReference type="ChEBI" id="CHEBI:29105"/>
        <label>2</label>
    </ligand>
</feature>
<feature type="binding site" evidence="3">
    <location>
        <position position="133"/>
    </location>
    <ligand>
        <name>Zn(2+)</name>
        <dbReference type="ChEBI" id="CHEBI:29105"/>
        <label>2</label>
    </ligand>
</feature>
<feature type="binding site" evidence="2">
    <location>
        <begin position="230"/>
        <end position="233"/>
    </location>
    <ligand>
        <name>dihydroxyacetone phosphate</name>
        <dbReference type="ChEBI" id="CHEBI:57642"/>
    </ligand>
</feature>
<feature type="active site" description="Proton donor" evidence="1">
    <location>
        <position position="81"/>
    </location>
</feature>
<dbReference type="AlphaFoldDB" id="A0A1I4LGH0"/>
<dbReference type="InterPro" id="IPR000771">
    <property type="entry name" value="FBA_II"/>
</dbReference>
<proteinExistence type="predicted"/>
<comment type="cofactor">
    <cofactor evidence="3">
        <name>Zn(2+)</name>
        <dbReference type="ChEBI" id="CHEBI:29105"/>
    </cofactor>
    <text evidence="3">Binds 2 Zn(2+) ions per subunit. One is catalytic and the other provides a structural contribution.</text>
</comment>
<reference evidence="5" key="1">
    <citation type="submission" date="2016-10" db="EMBL/GenBank/DDBJ databases">
        <authorList>
            <person name="Varghese N."/>
            <person name="Submissions S."/>
        </authorList>
    </citation>
    <scope>NUCLEOTIDE SEQUENCE [LARGE SCALE GENOMIC DNA]</scope>
    <source>
        <strain evidence="5">DSM 13327</strain>
    </source>
</reference>
<dbReference type="Proteomes" id="UP000199520">
    <property type="component" value="Unassembled WGS sequence"/>
</dbReference>
<dbReference type="Gene3D" id="3.20.20.70">
    <property type="entry name" value="Aldolase class I"/>
    <property type="match status" value="1"/>
</dbReference>